<dbReference type="InterPro" id="IPR004919">
    <property type="entry name" value="GmrSD_N"/>
</dbReference>
<sequence length="522" mass="58683">MAKHSKQKLVAIFAQTIEGEGAQVEYITPHEAHPAVLDVKTSEFSGRFRIYIWNLSRGGNSRPSWEYRIQVTGVEAFQQGEGETTLILGYWAPLELFVAYDFKKHDAPLGTSVSLQVREEALHEAVIEGITVKGKENAEQVVVFSKESALTYLKNHDAIHAGYFNSEVEQGTYVDLGEDEPSSRRYSLTSYGVDYPIDSLVKRLNPETGNIYVPSFQRQFIWTRETASRFIESLILGLPVPSVVLAHDSSDKLIIVDGQQRLLSLRAFYSGLLRGDKFTLKGVAPDLEGKGYNNLTADDQSRLDNQTIHAIIIKPNDPVEDSAGVYTLFERLNTGGQKLTAQEIRASMYYGAFNDYLNELTNAPAWVEIFGYSNRFRNQELILRFFALYYNRSAYEKPMSLFLNKFMSENRNLQLHPRAELDALLLPALTRVASVLGRRAFRLGGGINAAVFDSVVIALAMRLARDPEMPPGHVSEAYSQLLRDDRYVGAVRAGTSDKASIETRIEVAREYFDKDYYGAPLL</sequence>
<name>A0A431TWU6_9BACT</name>
<dbReference type="InterPro" id="IPR046894">
    <property type="entry name" value="MTaX1"/>
</dbReference>
<dbReference type="PANTHER" id="PTHR39639:SF1">
    <property type="entry name" value="DUF262 DOMAIN-CONTAINING PROTEIN"/>
    <property type="match status" value="1"/>
</dbReference>
<dbReference type="Pfam" id="PF03235">
    <property type="entry name" value="GmrSD_N"/>
    <property type="match status" value="1"/>
</dbReference>
<feature type="domain" description="GmrSD restriction endonucleases N-terminal" evidence="1">
    <location>
        <begin position="209"/>
        <end position="349"/>
    </location>
</feature>
<dbReference type="OrthoDB" id="9764212at2"/>
<dbReference type="RefSeq" id="WP_126695693.1">
    <property type="nucleotide sequence ID" value="NZ_RXOF01000018.1"/>
</dbReference>
<dbReference type="Proteomes" id="UP000282184">
    <property type="component" value="Unassembled WGS sequence"/>
</dbReference>
<proteinExistence type="predicted"/>
<keyword evidence="4" id="KW-1185">Reference proteome</keyword>
<feature type="domain" description="Methylase-associated X1" evidence="2">
    <location>
        <begin position="47"/>
        <end position="153"/>
    </location>
</feature>
<comment type="caution">
    <text evidence="3">The sequence shown here is derived from an EMBL/GenBank/DDBJ whole genome shotgun (WGS) entry which is preliminary data.</text>
</comment>
<evidence type="ECO:0000259" key="2">
    <source>
        <dbReference type="Pfam" id="PF20296"/>
    </source>
</evidence>
<organism evidence="3 4">
    <name type="scientific">Hymenobacter gummosus</name>
    <dbReference type="NCBI Taxonomy" id="1776032"/>
    <lineage>
        <taxon>Bacteria</taxon>
        <taxon>Pseudomonadati</taxon>
        <taxon>Bacteroidota</taxon>
        <taxon>Cytophagia</taxon>
        <taxon>Cytophagales</taxon>
        <taxon>Hymenobacteraceae</taxon>
        <taxon>Hymenobacter</taxon>
    </lineage>
</organism>
<dbReference type="EMBL" id="RXOF01000018">
    <property type="protein sequence ID" value="RTQ45837.1"/>
    <property type="molecule type" value="Genomic_DNA"/>
</dbReference>
<evidence type="ECO:0000313" key="3">
    <source>
        <dbReference type="EMBL" id="RTQ45837.1"/>
    </source>
</evidence>
<dbReference type="AlphaFoldDB" id="A0A431TWU6"/>
<reference evidence="3 4" key="1">
    <citation type="submission" date="2018-12" db="EMBL/GenBank/DDBJ databases">
        <title>Hymenobacter gummosus sp. nov., isolated from a spring.</title>
        <authorList>
            <person name="Nie L."/>
        </authorList>
    </citation>
    <scope>NUCLEOTIDE SEQUENCE [LARGE SCALE GENOMIC DNA]</scope>
    <source>
        <strain evidence="3 4">KCTC 52166</strain>
    </source>
</reference>
<protein>
    <submittedName>
        <fullName evidence="3">DUF262 domain-containing protein</fullName>
    </submittedName>
</protein>
<accession>A0A431TWU6</accession>
<evidence type="ECO:0000313" key="4">
    <source>
        <dbReference type="Proteomes" id="UP000282184"/>
    </source>
</evidence>
<dbReference type="PANTHER" id="PTHR39639">
    <property type="entry name" value="CHROMOSOME 16, WHOLE GENOME SHOTGUN SEQUENCE"/>
    <property type="match status" value="1"/>
</dbReference>
<gene>
    <name evidence="3" type="ORF">EJV47_23700</name>
</gene>
<dbReference type="Pfam" id="PF20296">
    <property type="entry name" value="MTaX1"/>
    <property type="match status" value="1"/>
</dbReference>
<evidence type="ECO:0000259" key="1">
    <source>
        <dbReference type="Pfam" id="PF03235"/>
    </source>
</evidence>